<evidence type="ECO:0000313" key="3">
    <source>
        <dbReference type="EMBL" id="WAT91764.1"/>
    </source>
</evidence>
<dbReference type="Proteomes" id="UP000464718">
    <property type="component" value="Chromosome i"/>
</dbReference>
<reference evidence="1" key="1">
    <citation type="journal article" date="2018" name="Genome Biol.">
        <title>SKESA: strategic k-mer extension for scrupulous assemblies.</title>
        <authorList>
            <person name="Souvorov A."/>
            <person name="Agarwala R."/>
            <person name="Lipman D.J."/>
        </authorList>
    </citation>
    <scope>NUCLEOTIDE SEQUENCE</scope>
    <source>
        <strain evidence="1">1930</strain>
    </source>
</reference>
<proteinExistence type="predicted"/>
<name>A0A0L8T224_VIBPH</name>
<dbReference type="EMBL" id="DACQKT010000006">
    <property type="protein sequence ID" value="HAS6678126.1"/>
    <property type="molecule type" value="Genomic_DNA"/>
</dbReference>
<sequence length="63" mass="7154">MERTVTNPIHLPCPDMAGCANPDPIKTAKSLRKIAELRDKFAEQFPKKKQTYIPTRFRQGVVA</sequence>
<dbReference type="EMBL" id="CP034298">
    <property type="protein sequence ID" value="QHH09397.1"/>
    <property type="molecule type" value="Genomic_DNA"/>
</dbReference>
<dbReference type="EMBL" id="CP114194">
    <property type="protein sequence ID" value="WAT91764.1"/>
    <property type="molecule type" value="Genomic_DNA"/>
</dbReference>
<dbReference type="OrthoDB" id="5829657at2"/>
<reference evidence="1" key="3">
    <citation type="submission" date="2019-12" db="EMBL/GenBank/DDBJ databases">
        <authorList>
            <consortium name="NCBI Pathogen Detection Project"/>
        </authorList>
    </citation>
    <scope>NUCLEOTIDE SEQUENCE</scope>
    <source>
        <strain evidence="1">1930</strain>
    </source>
</reference>
<organism evidence="1">
    <name type="scientific">Vibrio parahaemolyticus</name>
    <dbReference type="NCBI Taxonomy" id="670"/>
    <lineage>
        <taxon>Bacteria</taxon>
        <taxon>Pseudomonadati</taxon>
        <taxon>Pseudomonadota</taxon>
        <taxon>Gammaproteobacteria</taxon>
        <taxon>Vibrionales</taxon>
        <taxon>Vibrionaceae</taxon>
        <taxon>Vibrio</taxon>
    </lineage>
</organism>
<dbReference type="Proteomes" id="UP000856022">
    <property type="component" value="Unassembled WGS sequence"/>
</dbReference>
<gene>
    <name evidence="2" type="ORF">EHC69_08400</name>
    <name evidence="1" type="ORF">I7278_15020</name>
    <name evidence="3" type="ORF">O1Q84_08070</name>
</gene>
<evidence type="ECO:0000313" key="2">
    <source>
        <dbReference type="EMBL" id="QHH09397.1"/>
    </source>
</evidence>
<accession>A0A0L8T224</accession>
<dbReference type="AlphaFoldDB" id="A0A0L8T224"/>
<protein>
    <submittedName>
        <fullName evidence="1">Uncharacterized protein</fullName>
    </submittedName>
</protein>
<reference evidence="3" key="4">
    <citation type="submission" date="2022-12" db="EMBL/GenBank/DDBJ databases">
        <title>Vibrio parahaemolyticus become highly virulent by producing novel Tc toxins.</title>
        <authorList>
            <person name="Yang F."/>
            <person name="You Y."/>
            <person name="Lai Q."/>
            <person name="Xu L."/>
            <person name="Li F."/>
        </authorList>
    </citation>
    <scope>NUCLEOTIDE SEQUENCE</scope>
    <source>
        <strain evidence="3">Vp-HL-202005</strain>
    </source>
</reference>
<dbReference type="GeneID" id="1189092"/>
<evidence type="ECO:0000313" key="4">
    <source>
        <dbReference type="Proteomes" id="UP000464718"/>
    </source>
</evidence>
<dbReference type="Proteomes" id="UP001156560">
    <property type="component" value="Chromosome 1"/>
</dbReference>
<reference evidence="2 4" key="2">
    <citation type="submission" date="2018-12" db="EMBL/GenBank/DDBJ databases">
        <title>Genomic insights into the evolutionary origins and pathogenicity of five Vibrio parahaemolyticus strains isolated from the shrimp with acute hepatopancreatic necrosis disease (AHPND).</title>
        <authorList>
            <person name="Yang Q."/>
            <person name="Dong X."/>
            <person name="Xie G."/>
            <person name="Fu S."/>
            <person name="Zou P."/>
            <person name="Sun J."/>
            <person name="Wang Y."/>
            <person name="Huang J."/>
        </authorList>
    </citation>
    <scope>NUCLEOTIDE SEQUENCE [LARGE SCALE GENOMIC DNA]</scope>
    <source>
        <strain evidence="2 4">20160303005-1</strain>
    </source>
</reference>
<dbReference type="RefSeq" id="WP_005482072.1">
    <property type="nucleotide sequence ID" value="NZ_CAMFGX010000006.1"/>
</dbReference>
<evidence type="ECO:0000313" key="1">
    <source>
        <dbReference type="EMBL" id="HAS6678126.1"/>
    </source>
</evidence>